<dbReference type="AlphaFoldDB" id="A0A0Q0X990"/>
<evidence type="ECO:0000313" key="2">
    <source>
        <dbReference type="Proteomes" id="UP000050342"/>
    </source>
</evidence>
<gene>
    <name evidence="1" type="ORF">AQS70_09605</name>
</gene>
<reference evidence="1 2" key="1">
    <citation type="submission" date="2015-10" db="EMBL/GenBank/DDBJ databases">
        <title>Pseudomonas helleri sp. nov. and Pseudomonas weihenstephanensis sp. nov., isolated from raw cows milk.</title>
        <authorList>
            <person name="Von Neubeck M."/>
            <person name="Huptas C."/>
            <person name="Wenning M."/>
            <person name="Scherer S."/>
        </authorList>
    </citation>
    <scope>NUCLEOTIDE SEQUENCE [LARGE SCALE GENOMIC DNA]</scope>
    <source>
        <strain evidence="1 2">BSTT44</strain>
    </source>
</reference>
<dbReference type="EMBL" id="LLWH01000162">
    <property type="protein sequence ID" value="KQB53693.1"/>
    <property type="molecule type" value="Genomic_DNA"/>
</dbReference>
<dbReference type="STRING" id="1563157.AQS70_09605"/>
<accession>A0A0Q0X990</accession>
<comment type="caution">
    <text evidence="1">The sequence shown here is derived from an EMBL/GenBank/DDBJ whole genome shotgun (WGS) entry which is preliminary data.</text>
</comment>
<name>A0A0Q0X990_9PSED</name>
<dbReference type="Proteomes" id="UP000050342">
    <property type="component" value="Unassembled WGS sequence"/>
</dbReference>
<organism evidence="1 2">
    <name type="scientific">Pseudomonas endophytica</name>
    <dbReference type="NCBI Taxonomy" id="1563157"/>
    <lineage>
        <taxon>Bacteria</taxon>
        <taxon>Pseudomonadati</taxon>
        <taxon>Pseudomonadota</taxon>
        <taxon>Gammaproteobacteria</taxon>
        <taxon>Pseudomonadales</taxon>
        <taxon>Pseudomonadaceae</taxon>
        <taxon>Pseudomonas</taxon>
    </lineage>
</organism>
<sequence length="131" mass="14884">MSSQKYSINQQLILRDRHSGNSAPSPMGYLHGAWPNGKPGSCFPLGYIIGAVDMLASVIATWREMARSPAWMTSNQHGLQLPPRGFGHLQPELFEVFLVERRRLMAQKIKQYYWGVRAYGRVIAARRRLQG</sequence>
<proteinExistence type="predicted"/>
<keyword evidence="2" id="KW-1185">Reference proteome</keyword>
<evidence type="ECO:0000313" key="1">
    <source>
        <dbReference type="EMBL" id="KQB53693.1"/>
    </source>
</evidence>
<protein>
    <submittedName>
        <fullName evidence="1">Uncharacterized protein</fullName>
    </submittedName>
</protein>